<dbReference type="EMBL" id="KZ303543">
    <property type="protein sequence ID" value="PIA13223.1"/>
    <property type="molecule type" value="Genomic_DNA"/>
</dbReference>
<protein>
    <submittedName>
        <fullName evidence="2">Uncharacterized protein</fullName>
    </submittedName>
</protein>
<feature type="region of interest" description="Disordered" evidence="1">
    <location>
        <begin position="1"/>
        <end position="40"/>
    </location>
</feature>
<evidence type="ECO:0000313" key="3">
    <source>
        <dbReference type="Proteomes" id="UP000242474"/>
    </source>
</evidence>
<reference evidence="2 3" key="1">
    <citation type="journal article" date="2015" name="Genome Biol. Evol.">
        <title>Phylogenomic analyses indicate that early fungi evolved digesting cell walls of algal ancestors of land plants.</title>
        <authorList>
            <person name="Chang Y."/>
            <person name="Wang S."/>
            <person name="Sekimoto S."/>
            <person name="Aerts A.L."/>
            <person name="Choi C."/>
            <person name="Clum A."/>
            <person name="LaButti K.M."/>
            <person name="Lindquist E.A."/>
            <person name="Yee Ngan C."/>
            <person name="Ohm R.A."/>
            <person name="Salamov A.A."/>
            <person name="Grigoriev I.V."/>
            <person name="Spatafora J.W."/>
            <person name="Berbee M.L."/>
        </authorList>
    </citation>
    <scope>NUCLEOTIDE SEQUENCE [LARGE SCALE GENOMIC DNA]</scope>
    <source>
        <strain evidence="2 3">NRRL 1564</strain>
    </source>
</reference>
<dbReference type="AlphaFoldDB" id="A0A2G5B2H6"/>
<gene>
    <name evidence="2" type="ORF">COEREDRAFT_94699</name>
</gene>
<sequence length="59" mass="6032">MPAQQAMPTRTDDGDDDDGDDGCVSFAFTEDPNNDSSSSAALTCDMSVLSFSGYTGAGS</sequence>
<dbReference type="Proteomes" id="UP000242474">
    <property type="component" value="Unassembled WGS sequence"/>
</dbReference>
<name>A0A2G5B2H6_COERN</name>
<organism evidence="2 3">
    <name type="scientific">Coemansia reversa (strain ATCC 12441 / NRRL 1564)</name>
    <dbReference type="NCBI Taxonomy" id="763665"/>
    <lineage>
        <taxon>Eukaryota</taxon>
        <taxon>Fungi</taxon>
        <taxon>Fungi incertae sedis</taxon>
        <taxon>Zoopagomycota</taxon>
        <taxon>Kickxellomycotina</taxon>
        <taxon>Kickxellomycetes</taxon>
        <taxon>Kickxellales</taxon>
        <taxon>Kickxellaceae</taxon>
        <taxon>Coemansia</taxon>
    </lineage>
</organism>
<evidence type="ECO:0000256" key="1">
    <source>
        <dbReference type="SAM" id="MobiDB-lite"/>
    </source>
</evidence>
<proteinExistence type="predicted"/>
<evidence type="ECO:0000313" key="2">
    <source>
        <dbReference type="EMBL" id="PIA13223.1"/>
    </source>
</evidence>
<accession>A0A2G5B2H6</accession>
<keyword evidence="3" id="KW-1185">Reference proteome</keyword>